<feature type="region of interest" description="Disordered" evidence="1">
    <location>
        <begin position="26"/>
        <end position="196"/>
    </location>
</feature>
<keyword evidence="4" id="KW-1185">Reference proteome</keyword>
<feature type="region of interest" description="Disordered" evidence="1">
    <location>
        <begin position="671"/>
        <end position="701"/>
    </location>
</feature>
<feature type="region of interest" description="Disordered" evidence="1">
    <location>
        <begin position="1009"/>
        <end position="1028"/>
    </location>
</feature>
<keyword evidence="2" id="KW-0732">Signal</keyword>
<name>A0AAP2GLP2_9BACT</name>
<protein>
    <recommendedName>
        <fullName evidence="5">DUF3300 domain-containing protein</fullName>
    </recommendedName>
</protein>
<feature type="signal peptide" evidence="2">
    <location>
        <begin position="1"/>
        <end position="24"/>
    </location>
</feature>
<evidence type="ECO:0000256" key="2">
    <source>
        <dbReference type="SAM" id="SignalP"/>
    </source>
</evidence>
<gene>
    <name evidence="3" type="ORF">KK083_25735</name>
</gene>
<feature type="compositionally biased region" description="Basic and acidic residues" evidence="1">
    <location>
        <begin position="28"/>
        <end position="40"/>
    </location>
</feature>
<evidence type="ECO:0008006" key="5">
    <source>
        <dbReference type="Google" id="ProtNLM"/>
    </source>
</evidence>
<dbReference type="Proteomes" id="UP001319200">
    <property type="component" value="Unassembled WGS sequence"/>
</dbReference>
<comment type="caution">
    <text evidence="3">The sequence shown here is derived from an EMBL/GenBank/DDBJ whole genome shotgun (WGS) entry which is preliminary data.</text>
</comment>
<reference evidence="3 4" key="1">
    <citation type="submission" date="2021-05" db="EMBL/GenBank/DDBJ databases">
        <title>A Polyphasic approach of four new species of the genus Ohtaekwangia: Ohtaekwangia histidinii sp. nov., Ohtaekwangia cretensis sp. nov., Ohtaekwangia indiensis sp. nov., Ohtaekwangia reichenbachii sp. nov. from diverse environment.</title>
        <authorList>
            <person name="Octaviana S."/>
        </authorList>
    </citation>
    <scope>NUCLEOTIDE SEQUENCE [LARGE SCALE GENOMIC DNA]</scope>
    <source>
        <strain evidence="3 4">PWU4</strain>
    </source>
</reference>
<dbReference type="EMBL" id="JAHESF010000038">
    <property type="protein sequence ID" value="MBT1700314.1"/>
    <property type="molecule type" value="Genomic_DNA"/>
</dbReference>
<dbReference type="AlphaFoldDB" id="A0AAP2GLP2"/>
<sequence length="1028" mass="113641">MANRAIRIISLSILVLVLAIPALAQNTKGDKPTTNRETRFKTPGKQKSKRIKSKRGTTSSLRAYKPRKKSKGGERAGSALGTVYRSRPSERPRNVYPQSGPFVNNHTKTPKGEGRRNVFPQSDRYVNNNSTRKTKGDPERKRVSKTTARITPRSATGRVSNVYPQSGRFVSRAPTRPADRQPGRKRRVVTRSASRSFTARRSVNAWAIFPKSRQKSERAYTKDIAGRRLRTKNFETKRPGITQSPGGSVLSRSNRRRNISPSSGRISAQPGRGVYSQSNRYVGNYARRPKSARSNRISGGGGFLSQGSADKGPGKKRRIAPRTASKPFMARRSTNMWARFPRPKKKGERAITTDIAGHPLRTKNFETERPRVMINPTARPHKVRKQVGDRAYQGGGGGFATRSRSGKAWTGDVSGRRIRKNYTSKKGFEGRPIQTPEKRRVGMRYQGERFPGNIQGRRFPGDQGEGFTGALKSRRALKGGGSVSGRLWNNKRQAIPARGPGIGGKGVGYSGNLRAGRKGFNNQGEEYTGNLKTRRPLKGGGSVSGRLWNNKRQAIPARTPGIGGKGVGYSGNLKAGRKGFNNQGEEYTGNLKTRRPLKGGGSVSGRLWNNGRQPIPARTPGIGGRGVNYSGNIRAGRRGFNNQGEEYPGDIRGGVKVMNDQGEEYTGHFRARRPLKGGGSVSGRLWNNRQTPIPARTPGIGGRGIGYSGNIRGVKVMNDQGEEYTGHIKTRRPLKGGGSVSGKLWNNRQTPLPARQPGMGGWHINYTGFIRAGTRVMNDQGEEYTGNIKTRRPLKGGGSVSGKLWNNRETPIAVRTPSPAAAKAGNYTGNLRGGMKVMNDQGEEYTGAIKLKRKYVQNPNAAEDAPLKMRPRTTYDVDGLQVKVKRPEYGTRKNAPEGSIPGLKPSKATREASQYALGMRAYKYVKNPGSAEGALKVREVGKAFARATDYQGNIKMRKFELFGKRQLHPDAQFVKINKNNVDEEKDMLTNFKLWWSRLFRKNETLPDHLKDKRGKPRYDRGEQGLWYD</sequence>
<feature type="compositionally biased region" description="Basic and acidic residues" evidence="1">
    <location>
        <begin position="1009"/>
        <end position="1022"/>
    </location>
</feature>
<feature type="region of interest" description="Disordered" evidence="1">
    <location>
        <begin position="381"/>
        <end position="412"/>
    </location>
</feature>
<organism evidence="3 4">
    <name type="scientific">Chryseosolibacter histidini</name>
    <dbReference type="NCBI Taxonomy" id="2782349"/>
    <lineage>
        <taxon>Bacteria</taxon>
        <taxon>Pseudomonadati</taxon>
        <taxon>Bacteroidota</taxon>
        <taxon>Cytophagia</taxon>
        <taxon>Cytophagales</taxon>
        <taxon>Chryseotaleaceae</taxon>
        <taxon>Chryseosolibacter</taxon>
    </lineage>
</organism>
<feature type="chain" id="PRO_5042893807" description="DUF3300 domain-containing protein" evidence="2">
    <location>
        <begin position="25"/>
        <end position="1028"/>
    </location>
</feature>
<dbReference type="RefSeq" id="WP_254168834.1">
    <property type="nucleotide sequence ID" value="NZ_JAHESF010000038.1"/>
</dbReference>
<feature type="compositionally biased region" description="Basic residues" evidence="1">
    <location>
        <begin position="42"/>
        <end position="55"/>
    </location>
</feature>
<feature type="region of interest" description="Disordered" evidence="1">
    <location>
        <begin position="580"/>
        <end position="623"/>
    </location>
</feature>
<evidence type="ECO:0000313" key="3">
    <source>
        <dbReference type="EMBL" id="MBT1700314.1"/>
    </source>
</evidence>
<evidence type="ECO:0000313" key="4">
    <source>
        <dbReference type="Proteomes" id="UP001319200"/>
    </source>
</evidence>
<feature type="region of interest" description="Disordered" evidence="1">
    <location>
        <begin position="520"/>
        <end position="547"/>
    </location>
</feature>
<feature type="compositionally biased region" description="Polar residues" evidence="1">
    <location>
        <begin position="145"/>
        <end position="164"/>
    </location>
</feature>
<accession>A0AAP2GLP2</accession>
<evidence type="ECO:0000256" key="1">
    <source>
        <dbReference type="SAM" id="MobiDB-lite"/>
    </source>
</evidence>
<feature type="compositionally biased region" description="Basic and acidic residues" evidence="1">
    <location>
        <begin position="215"/>
        <end position="238"/>
    </location>
</feature>
<proteinExistence type="predicted"/>
<feature type="region of interest" description="Disordered" evidence="1">
    <location>
        <begin position="215"/>
        <end position="323"/>
    </location>
</feature>